<dbReference type="AlphaFoldDB" id="A0A9J5W9G0"/>
<proteinExistence type="predicted"/>
<protein>
    <submittedName>
        <fullName evidence="1">Uncharacterized protein</fullName>
    </submittedName>
</protein>
<keyword evidence="2" id="KW-1185">Reference proteome</keyword>
<organism evidence="1 2">
    <name type="scientific">Solanum commersonii</name>
    <name type="common">Commerson's wild potato</name>
    <name type="synonym">Commerson's nightshade</name>
    <dbReference type="NCBI Taxonomy" id="4109"/>
    <lineage>
        <taxon>Eukaryota</taxon>
        <taxon>Viridiplantae</taxon>
        <taxon>Streptophyta</taxon>
        <taxon>Embryophyta</taxon>
        <taxon>Tracheophyta</taxon>
        <taxon>Spermatophyta</taxon>
        <taxon>Magnoliopsida</taxon>
        <taxon>eudicotyledons</taxon>
        <taxon>Gunneridae</taxon>
        <taxon>Pentapetalae</taxon>
        <taxon>asterids</taxon>
        <taxon>lamiids</taxon>
        <taxon>Solanales</taxon>
        <taxon>Solanaceae</taxon>
        <taxon>Solanoideae</taxon>
        <taxon>Solaneae</taxon>
        <taxon>Solanum</taxon>
    </lineage>
</organism>
<evidence type="ECO:0000313" key="1">
    <source>
        <dbReference type="EMBL" id="KAG5571884.1"/>
    </source>
</evidence>
<feature type="non-terminal residue" evidence="1">
    <location>
        <position position="121"/>
    </location>
</feature>
<comment type="caution">
    <text evidence="1">The sequence shown here is derived from an EMBL/GenBank/DDBJ whole genome shotgun (WGS) entry which is preliminary data.</text>
</comment>
<reference evidence="1 2" key="1">
    <citation type="submission" date="2020-09" db="EMBL/GenBank/DDBJ databases">
        <title>De no assembly of potato wild relative species, Solanum commersonii.</title>
        <authorList>
            <person name="Cho K."/>
        </authorList>
    </citation>
    <scope>NUCLEOTIDE SEQUENCE [LARGE SCALE GENOMIC DNA]</scope>
    <source>
        <strain evidence="1">LZ3.2</strain>
        <tissue evidence="1">Leaf</tissue>
    </source>
</reference>
<dbReference type="OrthoDB" id="1461917at2759"/>
<name>A0A9J5W9G0_SOLCO</name>
<evidence type="ECO:0000313" key="2">
    <source>
        <dbReference type="Proteomes" id="UP000824120"/>
    </source>
</evidence>
<sequence>KFDNRSFIIIPEVTLNAKRRSIAIKIVRFIKGDISPSLQPSLGRQAQKFYMLKRSEPGNGSRKSQPEHWSAQAVSSWKNAFGVNIYEMADNPFFFEFPTKSMAEQILKGNGVGKKAKTHLE</sequence>
<dbReference type="EMBL" id="JACXVP010000012">
    <property type="protein sequence ID" value="KAG5571884.1"/>
    <property type="molecule type" value="Genomic_DNA"/>
</dbReference>
<dbReference type="Proteomes" id="UP000824120">
    <property type="component" value="Chromosome 12"/>
</dbReference>
<gene>
    <name evidence="1" type="ORF">H5410_061650</name>
</gene>
<accession>A0A9J5W9G0</accession>